<evidence type="ECO:0000259" key="14">
    <source>
        <dbReference type="PROSITE" id="PS51163"/>
    </source>
</evidence>
<dbReference type="FunFam" id="3.90.870.10:FF:000008">
    <property type="entry name" value="Threonylcarbamoyl-AMP synthase"/>
    <property type="match status" value="1"/>
</dbReference>
<dbReference type="GO" id="GO:0005524">
    <property type="term" value="F:ATP binding"/>
    <property type="evidence" value="ECO:0007669"/>
    <property type="project" value="UniProtKB-UniRule"/>
</dbReference>
<dbReference type="FunFam" id="3.40.50.11030:FF:000001">
    <property type="entry name" value="Threonylcarbamoyl-AMP synthase"/>
    <property type="match status" value="1"/>
</dbReference>
<keyword evidence="9 12" id="KW-0547">Nucleotide-binding</keyword>
<evidence type="ECO:0000256" key="9">
    <source>
        <dbReference type="ARBA" id="ARBA00022741"/>
    </source>
</evidence>
<dbReference type="InterPro" id="IPR006070">
    <property type="entry name" value="Sua5-like_dom"/>
</dbReference>
<evidence type="ECO:0000256" key="4">
    <source>
        <dbReference type="ARBA" id="ARBA00015492"/>
    </source>
</evidence>
<dbReference type="GO" id="GO:0003725">
    <property type="term" value="F:double-stranded RNA binding"/>
    <property type="evidence" value="ECO:0007669"/>
    <property type="project" value="UniProtKB-UniRule"/>
</dbReference>
<comment type="catalytic activity">
    <reaction evidence="11 12">
        <text>L-threonine + hydrogencarbonate + ATP = L-threonylcarbamoyladenylate + diphosphate + H2O</text>
        <dbReference type="Rhea" id="RHEA:36407"/>
        <dbReference type="ChEBI" id="CHEBI:15377"/>
        <dbReference type="ChEBI" id="CHEBI:17544"/>
        <dbReference type="ChEBI" id="CHEBI:30616"/>
        <dbReference type="ChEBI" id="CHEBI:33019"/>
        <dbReference type="ChEBI" id="CHEBI:57926"/>
        <dbReference type="ChEBI" id="CHEBI:73682"/>
        <dbReference type="EC" id="2.7.7.87"/>
    </reaction>
</comment>
<feature type="binding site" evidence="13">
    <location>
        <position position="200"/>
    </location>
    <ligand>
        <name>ATP</name>
        <dbReference type="ChEBI" id="CHEBI:30616"/>
    </ligand>
</feature>
<dbReference type="EC" id="2.7.7.87" evidence="3 12"/>
<dbReference type="InterPro" id="IPR017945">
    <property type="entry name" value="DHBP_synth_RibB-like_a/b_dom"/>
</dbReference>
<gene>
    <name evidence="15" type="ORF">IC007_1357</name>
</gene>
<evidence type="ECO:0000256" key="11">
    <source>
        <dbReference type="ARBA" id="ARBA00048366"/>
    </source>
</evidence>
<feature type="binding site" evidence="13">
    <location>
        <position position="67"/>
    </location>
    <ligand>
        <name>ATP</name>
        <dbReference type="ChEBI" id="CHEBI:30616"/>
    </ligand>
</feature>
<sequence length="356" mass="39135">MNPFMTEVIKVDPVNPEAEKIRKAADLVKKGEIVAFPTETVYGLGGDAYNAEAARKVFQAKNRPMDNPLIVHIADHEQLLDVAKEIPDKVMEITQIVWPGPLTFILKKTDSIPKETTGGLDTVAVRMPAHPVALMLIRESGVPIAAPSANTATKPSPTTAEHVKQDMDGRIPMIVDGGETFFGVESTIINMTVSPPALLRPGPFTLEELEKLLGEIYVPPQLKGIGEFDKALAPGMKYKHYAPSKKMVMVEDNSIFLDAVKMISSKRKIAVLCSKEVEVKVPPQIPRIVLGSEENLYEIARNLFSAFRKLDTLDVEMGVIQSFPEKGIGMAIMNRARKACGFSSIRNLKEAEQYAL</sequence>
<feature type="binding site" evidence="13">
    <location>
        <position position="156"/>
    </location>
    <ligand>
        <name>ATP</name>
        <dbReference type="ChEBI" id="CHEBI:30616"/>
    </ligand>
</feature>
<evidence type="ECO:0000256" key="10">
    <source>
        <dbReference type="ARBA" id="ARBA00022840"/>
    </source>
</evidence>
<feature type="binding site" evidence="13">
    <location>
        <position position="186"/>
    </location>
    <ligand>
        <name>L-threonine</name>
        <dbReference type="ChEBI" id="CHEBI:57926"/>
    </ligand>
</feature>
<evidence type="ECO:0000256" key="2">
    <source>
        <dbReference type="ARBA" id="ARBA00007663"/>
    </source>
</evidence>
<feature type="binding site" evidence="13">
    <location>
        <position position="122"/>
    </location>
    <ligand>
        <name>L-threonine</name>
        <dbReference type="ChEBI" id="CHEBI:57926"/>
    </ligand>
</feature>
<dbReference type="GO" id="GO:0000049">
    <property type="term" value="F:tRNA binding"/>
    <property type="evidence" value="ECO:0007669"/>
    <property type="project" value="TreeGrafter"/>
</dbReference>
<comment type="subcellular location">
    <subcellularLocation>
        <location evidence="1 12">Cytoplasm</location>
    </subcellularLocation>
</comment>
<feature type="domain" description="YrdC-like" evidence="14">
    <location>
        <begin position="18"/>
        <end position="204"/>
    </location>
</feature>
<dbReference type="GO" id="GO:0008033">
    <property type="term" value="P:tRNA processing"/>
    <property type="evidence" value="ECO:0007669"/>
    <property type="project" value="UniProtKB-KW"/>
</dbReference>
<dbReference type="Gene3D" id="3.90.870.10">
    <property type="entry name" value="DHBP synthase"/>
    <property type="match status" value="1"/>
</dbReference>
<dbReference type="GO" id="GO:0005737">
    <property type="term" value="C:cytoplasm"/>
    <property type="evidence" value="ECO:0007669"/>
    <property type="project" value="UniProtKB-SubCell"/>
</dbReference>
<dbReference type="PIRSF" id="PIRSF004930">
    <property type="entry name" value="Tln_factor_SUA5"/>
    <property type="match status" value="1"/>
</dbReference>
<feature type="binding site" evidence="13">
    <location>
        <position position="126"/>
    </location>
    <ligand>
        <name>L-threonine</name>
        <dbReference type="ChEBI" id="CHEBI:57926"/>
    </ligand>
</feature>
<evidence type="ECO:0000256" key="7">
    <source>
        <dbReference type="ARBA" id="ARBA00022694"/>
    </source>
</evidence>
<evidence type="ECO:0000256" key="1">
    <source>
        <dbReference type="ARBA" id="ARBA00004496"/>
    </source>
</evidence>
<dbReference type="NCBIfam" id="TIGR00057">
    <property type="entry name" value="L-threonylcarbamoyladenylate synthase"/>
    <property type="match status" value="1"/>
</dbReference>
<keyword evidence="5 12" id="KW-0963">Cytoplasm</keyword>
<feature type="binding site" evidence="13">
    <location>
        <position position="72"/>
    </location>
    <ligand>
        <name>L-threonine</name>
        <dbReference type="ChEBI" id="CHEBI:57926"/>
    </ligand>
</feature>
<dbReference type="InterPro" id="IPR038385">
    <property type="entry name" value="Sua5/YwlC_C"/>
</dbReference>
<dbReference type="PANTHER" id="PTHR17490:SF16">
    <property type="entry name" value="THREONYLCARBAMOYL-AMP SYNTHASE"/>
    <property type="match status" value="1"/>
</dbReference>
<dbReference type="GO" id="GO:0061710">
    <property type="term" value="F:L-threonylcarbamoyladenylate synthase"/>
    <property type="evidence" value="ECO:0007669"/>
    <property type="project" value="UniProtKB-EC"/>
</dbReference>
<keyword evidence="8 12" id="KW-0548">Nucleotidyltransferase</keyword>
<dbReference type="SUPFAM" id="SSF55821">
    <property type="entry name" value="YrdC/RibB"/>
    <property type="match status" value="1"/>
</dbReference>
<dbReference type="PANTHER" id="PTHR17490">
    <property type="entry name" value="SUA5"/>
    <property type="match status" value="1"/>
</dbReference>
<feature type="binding site" evidence="13">
    <location>
        <position position="148"/>
    </location>
    <ligand>
        <name>ATP</name>
        <dbReference type="ChEBI" id="CHEBI:30616"/>
    </ligand>
</feature>
<comment type="function">
    <text evidence="12">Required for the formation of a threonylcarbamoyl group on adenosine at position 37 (t(6)A37) in tRNAs that read codons beginning with adenine.</text>
</comment>
<dbReference type="InterPro" id="IPR005145">
    <property type="entry name" value="Sua5_C"/>
</dbReference>
<reference evidence="16" key="1">
    <citation type="submission" date="2018-09" db="EMBL/GenBank/DDBJ databases">
        <title>Complete Genome Sequencing of Sulfolobus sp. JCM 16834.</title>
        <authorList>
            <person name="Kato S."/>
            <person name="Itoh T."/>
            <person name="Ohkuma M."/>
        </authorList>
    </citation>
    <scope>NUCLEOTIDE SEQUENCE [LARGE SCALE GENOMIC DNA]</scope>
    <source>
        <strain evidence="16">IC-007</strain>
    </source>
</reference>
<feature type="binding site" evidence="13">
    <location>
        <position position="63"/>
    </location>
    <ligand>
        <name>ATP</name>
        <dbReference type="ChEBI" id="CHEBI:30616"/>
    </ligand>
</feature>
<keyword evidence="10 12" id="KW-0067">ATP-binding</keyword>
<evidence type="ECO:0000313" key="16">
    <source>
        <dbReference type="Proteomes" id="UP000325030"/>
    </source>
</evidence>
<evidence type="ECO:0000313" key="15">
    <source>
        <dbReference type="EMBL" id="BBG26836.1"/>
    </source>
</evidence>
<dbReference type="GO" id="GO:0006450">
    <property type="term" value="P:regulation of translational fidelity"/>
    <property type="evidence" value="ECO:0007669"/>
    <property type="project" value="TreeGrafter"/>
</dbReference>
<dbReference type="InterPro" id="IPR050156">
    <property type="entry name" value="TC-AMP_synthase_SUA5"/>
</dbReference>
<feature type="binding site" evidence="13">
    <location>
        <position position="40"/>
    </location>
    <ligand>
        <name>L-threonine</name>
        <dbReference type="ChEBI" id="CHEBI:57926"/>
    </ligand>
</feature>
<accession>A0A510E2W8</accession>
<dbReference type="AlphaFoldDB" id="A0A510E2W8"/>
<keyword evidence="6 12" id="KW-0808">Transferase</keyword>
<proteinExistence type="inferred from homology"/>
<evidence type="ECO:0000256" key="5">
    <source>
        <dbReference type="ARBA" id="ARBA00022490"/>
    </source>
</evidence>
<dbReference type="PROSITE" id="PS51163">
    <property type="entry name" value="YRDC"/>
    <property type="match status" value="1"/>
</dbReference>
<dbReference type="InterPro" id="IPR010923">
    <property type="entry name" value="T(6)A37_SUA5"/>
</dbReference>
<dbReference type="Pfam" id="PF03481">
    <property type="entry name" value="Sua5_C"/>
    <property type="match status" value="1"/>
</dbReference>
<name>A0A510E2W8_9CREN</name>
<dbReference type="EMBL" id="AP018930">
    <property type="protein sequence ID" value="BBG26836.1"/>
    <property type="molecule type" value="Genomic_DNA"/>
</dbReference>
<evidence type="ECO:0000256" key="12">
    <source>
        <dbReference type="PIRNR" id="PIRNR004930"/>
    </source>
</evidence>
<keyword evidence="7 12" id="KW-0819">tRNA processing</keyword>
<feature type="binding site" evidence="13">
    <location>
        <position position="146"/>
    </location>
    <ligand>
        <name>L-threonine</name>
        <dbReference type="ChEBI" id="CHEBI:57926"/>
    </ligand>
</feature>
<evidence type="ECO:0000256" key="3">
    <source>
        <dbReference type="ARBA" id="ARBA00012584"/>
    </source>
</evidence>
<comment type="similarity">
    <text evidence="2 12">Belongs to the SUA5 family.</text>
</comment>
<evidence type="ECO:0000256" key="6">
    <source>
        <dbReference type="ARBA" id="ARBA00022679"/>
    </source>
</evidence>
<dbReference type="Gene3D" id="3.40.50.11030">
    <property type="entry name" value="Threonylcarbamoyl-AMP synthase, C-terminal domain"/>
    <property type="match status" value="1"/>
</dbReference>
<dbReference type="Pfam" id="PF01300">
    <property type="entry name" value="Sua5_yciO_yrdC"/>
    <property type="match status" value="1"/>
</dbReference>
<evidence type="ECO:0000256" key="13">
    <source>
        <dbReference type="PIRSR" id="PIRSR004930-1"/>
    </source>
</evidence>
<feature type="binding site" evidence="13">
    <location>
        <position position="241"/>
    </location>
    <ligand>
        <name>ATP</name>
        <dbReference type="ChEBI" id="CHEBI:30616"/>
    </ligand>
</feature>
<evidence type="ECO:0000256" key="8">
    <source>
        <dbReference type="ARBA" id="ARBA00022695"/>
    </source>
</evidence>
<dbReference type="Proteomes" id="UP000325030">
    <property type="component" value="Chromosome"/>
</dbReference>
<organism evidence="15 16">
    <name type="scientific">Sulfuracidifex tepidarius</name>
    <dbReference type="NCBI Taxonomy" id="1294262"/>
    <lineage>
        <taxon>Archaea</taxon>
        <taxon>Thermoproteota</taxon>
        <taxon>Thermoprotei</taxon>
        <taxon>Sulfolobales</taxon>
        <taxon>Sulfolobaceae</taxon>
        <taxon>Sulfuracidifex</taxon>
    </lineage>
</organism>
<protein>
    <recommendedName>
        <fullName evidence="4 12">Threonylcarbamoyl-AMP synthase</fullName>
        <shortName evidence="12">TC-AMP synthase</shortName>
        <ecNumber evidence="3 12">2.7.7.87</ecNumber>
    </recommendedName>
    <alternativeName>
        <fullName evidence="12">L-threonylcarbamoyladenylate synthase</fullName>
    </alternativeName>
</protein>